<sequence length="394" mass="41675">MFETSRFKKAVKRADAMNPAEAVPVRAAAIRALVAERRAKGIGGVKGIEVMGPQFLAIADADPAAAVELIERTALDSRENRRAVVAEETVTEVLRRWLAGAEPARIAEGWESWEAITRMGGTVRSVFPDDLCERIVAIAGSGAVETSAEARRHAVPRMLDWLEPGNPALGGRAEALAAIGGGLSAGNWICVAGDRALDADLPGAALRLYRAGATKGCSAAAERAEVVGARIARERLFGGHTLEASDVLPAFAREAADPEVLFLQAIVAALNGKWPAPRVDAAIGEATGAVPADTVEFWRTVAPLVAADRNLGLRGVTVPATLLAPRLGKALAHFGEQDPSASAAYAADITRRADEIRTAADRGEEVTMDIKVLLAFDPPPPLRPREFTPLWTED</sequence>
<protein>
    <submittedName>
        <fullName evidence="1">Uncharacterized protein</fullName>
    </submittedName>
</protein>
<accession>A0A841FET5</accession>
<evidence type="ECO:0000313" key="2">
    <source>
        <dbReference type="Proteomes" id="UP000548476"/>
    </source>
</evidence>
<organism evidence="1 2">
    <name type="scientific">Phytomonospora endophytica</name>
    <dbReference type="NCBI Taxonomy" id="714109"/>
    <lineage>
        <taxon>Bacteria</taxon>
        <taxon>Bacillati</taxon>
        <taxon>Actinomycetota</taxon>
        <taxon>Actinomycetes</taxon>
        <taxon>Micromonosporales</taxon>
        <taxon>Micromonosporaceae</taxon>
        <taxon>Phytomonospora</taxon>
    </lineage>
</organism>
<name>A0A841FET5_9ACTN</name>
<proteinExistence type="predicted"/>
<keyword evidence="2" id="KW-1185">Reference proteome</keyword>
<evidence type="ECO:0000313" key="1">
    <source>
        <dbReference type="EMBL" id="MBB6032358.1"/>
    </source>
</evidence>
<gene>
    <name evidence="1" type="ORF">HNR73_000200</name>
</gene>
<dbReference type="RefSeq" id="WP_184785270.1">
    <property type="nucleotide sequence ID" value="NZ_BONT01000064.1"/>
</dbReference>
<dbReference type="Proteomes" id="UP000548476">
    <property type="component" value="Unassembled WGS sequence"/>
</dbReference>
<comment type="caution">
    <text evidence="1">The sequence shown here is derived from an EMBL/GenBank/DDBJ whole genome shotgun (WGS) entry which is preliminary data.</text>
</comment>
<reference evidence="1 2" key="1">
    <citation type="submission" date="2020-08" db="EMBL/GenBank/DDBJ databases">
        <title>Genomic Encyclopedia of Type Strains, Phase IV (KMG-IV): sequencing the most valuable type-strain genomes for metagenomic binning, comparative biology and taxonomic classification.</title>
        <authorList>
            <person name="Goeker M."/>
        </authorList>
    </citation>
    <scope>NUCLEOTIDE SEQUENCE [LARGE SCALE GENOMIC DNA]</scope>
    <source>
        <strain evidence="1 2">YIM 65646</strain>
    </source>
</reference>
<dbReference type="AlphaFoldDB" id="A0A841FET5"/>
<dbReference type="EMBL" id="JACHGT010000001">
    <property type="protein sequence ID" value="MBB6032358.1"/>
    <property type="molecule type" value="Genomic_DNA"/>
</dbReference>